<reference evidence="2 3" key="1">
    <citation type="submission" date="2024-04" db="EMBL/GenBank/DDBJ databases">
        <authorList>
            <person name="Waldvogel A.-M."/>
            <person name="Schoenle A."/>
        </authorList>
    </citation>
    <scope>NUCLEOTIDE SEQUENCE [LARGE SCALE GENOMIC DNA]</scope>
</reference>
<organism evidence="2 3">
    <name type="scientific">Knipowitschia caucasica</name>
    <name type="common">Caucasian dwarf goby</name>
    <name type="synonym">Pomatoschistus caucasicus</name>
    <dbReference type="NCBI Taxonomy" id="637954"/>
    <lineage>
        <taxon>Eukaryota</taxon>
        <taxon>Metazoa</taxon>
        <taxon>Chordata</taxon>
        <taxon>Craniata</taxon>
        <taxon>Vertebrata</taxon>
        <taxon>Euteleostomi</taxon>
        <taxon>Actinopterygii</taxon>
        <taxon>Neopterygii</taxon>
        <taxon>Teleostei</taxon>
        <taxon>Neoteleostei</taxon>
        <taxon>Acanthomorphata</taxon>
        <taxon>Gobiaria</taxon>
        <taxon>Gobiiformes</taxon>
        <taxon>Gobioidei</taxon>
        <taxon>Gobiidae</taxon>
        <taxon>Gobiinae</taxon>
        <taxon>Knipowitschia</taxon>
    </lineage>
</organism>
<feature type="compositionally biased region" description="Basic and acidic residues" evidence="1">
    <location>
        <begin position="138"/>
        <end position="152"/>
    </location>
</feature>
<gene>
    <name evidence="2" type="ORF">KC01_LOCUS40056</name>
</gene>
<feature type="compositionally biased region" description="Polar residues" evidence="1">
    <location>
        <begin position="99"/>
        <end position="108"/>
    </location>
</feature>
<dbReference type="AlphaFoldDB" id="A0AAV2MKS5"/>
<dbReference type="Proteomes" id="UP001497482">
    <property type="component" value="Chromosome 8"/>
</dbReference>
<feature type="region of interest" description="Disordered" evidence="1">
    <location>
        <begin position="132"/>
        <end position="157"/>
    </location>
</feature>
<evidence type="ECO:0000313" key="3">
    <source>
        <dbReference type="Proteomes" id="UP001497482"/>
    </source>
</evidence>
<feature type="region of interest" description="Disordered" evidence="1">
    <location>
        <begin position="65"/>
        <end position="110"/>
    </location>
</feature>
<keyword evidence="3" id="KW-1185">Reference proteome</keyword>
<proteinExistence type="predicted"/>
<protein>
    <submittedName>
        <fullName evidence="2">Uncharacterized protein</fullName>
    </submittedName>
</protein>
<sequence length="245" mass="27148">MSVNLESQLLSVMNVLVKAAVSEIGQLFSESCAELRLHLTQSLRENDGLRTRMRLMRSEMFSLKLQNRAARPSSRCGPVRVNTPKPRSKVQPKPADSTPAVSQDQSIPVSEKSAIDECPDIILIKDEDDEMTASGHSFHNDKPGNTKGEEQKAANSQAQEAFITQSDFYNTSDPLAFSIPGMPTALTQKLRRRGKQNALNGIAFRVLRAICNTLLGSSLWIHLFLGWVLLSPSAHEQLKLWVLVP</sequence>
<accession>A0AAV2MKS5</accession>
<dbReference type="EMBL" id="OZ035830">
    <property type="protein sequence ID" value="CAL1613937.1"/>
    <property type="molecule type" value="Genomic_DNA"/>
</dbReference>
<evidence type="ECO:0000313" key="2">
    <source>
        <dbReference type="EMBL" id="CAL1613937.1"/>
    </source>
</evidence>
<name>A0AAV2MKS5_KNICA</name>
<evidence type="ECO:0000256" key="1">
    <source>
        <dbReference type="SAM" id="MobiDB-lite"/>
    </source>
</evidence>